<gene>
    <name evidence="3" type="ORF">A3F29_03550</name>
</gene>
<reference evidence="3 4" key="1">
    <citation type="journal article" date="2016" name="Nat. Commun.">
        <title>Thousands of microbial genomes shed light on interconnected biogeochemical processes in an aquifer system.</title>
        <authorList>
            <person name="Anantharaman K."/>
            <person name="Brown C.T."/>
            <person name="Hug L.A."/>
            <person name="Sharon I."/>
            <person name="Castelle C.J."/>
            <person name="Probst A.J."/>
            <person name="Thomas B.C."/>
            <person name="Singh A."/>
            <person name="Wilkins M.J."/>
            <person name="Karaoz U."/>
            <person name="Brodie E.L."/>
            <person name="Williams K.H."/>
            <person name="Hubbard S.S."/>
            <person name="Banfield J.F."/>
        </authorList>
    </citation>
    <scope>NUCLEOTIDE SEQUENCE [LARGE SCALE GENOMIC DNA]</scope>
</reference>
<dbReference type="Proteomes" id="UP000177199">
    <property type="component" value="Unassembled WGS sequence"/>
</dbReference>
<accession>A0A1F7HI44</accession>
<keyword evidence="2" id="KW-0812">Transmembrane</keyword>
<feature type="compositionally biased region" description="Low complexity" evidence="1">
    <location>
        <begin position="84"/>
        <end position="109"/>
    </location>
</feature>
<keyword evidence="2" id="KW-1133">Transmembrane helix</keyword>
<evidence type="ECO:0000256" key="1">
    <source>
        <dbReference type="SAM" id="MobiDB-lite"/>
    </source>
</evidence>
<sequence>MPQKNYTPLDINKLGNQGKTAGKKPYKANLSTILIIIAIITAIVIAFVLILLIQRKSQTTQEEKINQTVPTIIEEPTPIPTIEPEPIIEATPEATESEEASPPSQIITP</sequence>
<feature type="transmembrane region" description="Helical" evidence="2">
    <location>
        <begin position="33"/>
        <end position="53"/>
    </location>
</feature>
<proteinExistence type="predicted"/>
<dbReference type="EMBL" id="MFZV01000040">
    <property type="protein sequence ID" value="OGK30900.1"/>
    <property type="molecule type" value="Genomic_DNA"/>
</dbReference>
<evidence type="ECO:0000313" key="3">
    <source>
        <dbReference type="EMBL" id="OGK30900.1"/>
    </source>
</evidence>
<feature type="region of interest" description="Disordered" evidence="1">
    <location>
        <begin position="63"/>
        <end position="109"/>
    </location>
</feature>
<name>A0A1F7HI44_9BACT</name>
<keyword evidence="2" id="KW-0472">Membrane</keyword>
<organism evidence="3 4">
    <name type="scientific">Candidatus Roizmanbacteria bacterium RIFCSPHIGHO2_12_FULL_33_9</name>
    <dbReference type="NCBI Taxonomy" id="1802045"/>
    <lineage>
        <taxon>Bacteria</taxon>
        <taxon>Candidatus Roizmaniibacteriota</taxon>
    </lineage>
</organism>
<feature type="region of interest" description="Disordered" evidence="1">
    <location>
        <begin position="1"/>
        <end position="21"/>
    </location>
</feature>
<evidence type="ECO:0000313" key="4">
    <source>
        <dbReference type="Proteomes" id="UP000177199"/>
    </source>
</evidence>
<dbReference type="AlphaFoldDB" id="A0A1F7HI44"/>
<comment type="caution">
    <text evidence="3">The sequence shown here is derived from an EMBL/GenBank/DDBJ whole genome shotgun (WGS) entry which is preliminary data.</text>
</comment>
<protein>
    <submittedName>
        <fullName evidence="3">Uncharacterized protein</fullName>
    </submittedName>
</protein>
<evidence type="ECO:0000256" key="2">
    <source>
        <dbReference type="SAM" id="Phobius"/>
    </source>
</evidence>